<gene>
    <name evidence="1" type="ORF">VCHENC02_2870B</name>
</gene>
<feature type="non-terminal residue" evidence="1">
    <location>
        <position position="1"/>
    </location>
</feature>
<name>A0A454CYK6_VIBHA</name>
<protein>
    <submittedName>
        <fullName evidence="1">Response regulator</fullName>
    </submittedName>
</protein>
<accession>A0A454CYK6</accession>
<sequence length="10" mass="1076">LNCALLDLVC</sequence>
<dbReference type="Proteomes" id="UP000008367">
    <property type="component" value="Unassembled WGS sequence"/>
</dbReference>
<comment type="caution">
    <text evidence="1">The sequence shown here is derived from an EMBL/GenBank/DDBJ whole genome shotgun (WGS) entry which is preliminary data.</text>
</comment>
<dbReference type="EMBL" id="AJSR01001165">
    <property type="protein sequence ID" value="EKM31491.1"/>
    <property type="molecule type" value="Genomic_DNA"/>
</dbReference>
<evidence type="ECO:0000313" key="2">
    <source>
        <dbReference type="Proteomes" id="UP000008367"/>
    </source>
</evidence>
<organism evidence="1 2">
    <name type="scientific">Vibrio harveyi</name>
    <name type="common">Beneckea harveyi</name>
    <dbReference type="NCBI Taxonomy" id="669"/>
    <lineage>
        <taxon>Bacteria</taxon>
        <taxon>Pseudomonadati</taxon>
        <taxon>Pseudomonadota</taxon>
        <taxon>Gammaproteobacteria</taxon>
        <taxon>Vibrionales</taxon>
        <taxon>Vibrionaceae</taxon>
        <taxon>Vibrio</taxon>
    </lineage>
</organism>
<evidence type="ECO:0000313" key="1">
    <source>
        <dbReference type="EMBL" id="EKM31491.1"/>
    </source>
</evidence>
<proteinExistence type="predicted"/>
<reference evidence="1 2" key="1">
    <citation type="submission" date="2012-10" db="EMBL/GenBank/DDBJ databases">
        <title>Genome sequence of Vibrio Cholerae HENC-02.</title>
        <authorList>
            <person name="Eppinger M."/>
            <person name="Hasan N.A."/>
            <person name="Sengamalay N."/>
            <person name="Hine E."/>
            <person name="Su Q."/>
            <person name="Daugherty S.C."/>
            <person name="Young S."/>
            <person name="Sadzewicz L."/>
            <person name="Tallon L."/>
            <person name="Cebula T.A."/>
            <person name="Ravel J."/>
            <person name="Colwell R.R."/>
        </authorList>
    </citation>
    <scope>NUCLEOTIDE SEQUENCE [LARGE SCALE GENOMIC DNA]</scope>
    <source>
        <strain evidence="1 2">HENC-02</strain>
    </source>
</reference>